<accession>A0ABQ5CDX4</accession>
<dbReference type="InterPro" id="IPR006501">
    <property type="entry name" value="Pectinesterase_inhib_dom"/>
</dbReference>
<organism evidence="10 11">
    <name type="scientific">Tanacetum coccineum</name>
    <dbReference type="NCBI Taxonomy" id="301880"/>
    <lineage>
        <taxon>Eukaryota</taxon>
        <taxon>Viridiplantae</taxon>
        <taxon>Streptophyta</taxon>
        <taxon>Embryophyta</taxon>
        <taxon>Tracheophyta</taxon>
        <taxon>Spermatophyta</taxon>
        <taxon>Magnoliopsida</taxon>
        <taxon>eudicotyledons</taxon>
        <taxon>Gunneridae</taxon>
        <taxon>Pentapetalae</taxon>
        <taxon>asterids</taxon>
        <taxon>campanulids</taxon>
        <taxon>Asterales</taxon>
        <taxon>Asteraceae</taxon>
        <taxon>Asteroideae</taxon>
        <taxon>Anthemideae</taxon>
        <taxon>Anthemidinae</taxon>
        <taxon>Tanacetum</taxon>
    </lineage>
</organism>
<evidence type="ECO:0000256" key="8">
    <source>
        <dbReference type="SAM" id="SignalP"/>
    </source>
</evidence>
<dbReference type="InterPro" id="IPR011050">
    <property type="entry name" value="Pectin_lyase_fold/virulence"/>
</dbReference>
<comment type="similarity">
    <text evidence="3">In the C-terminal section; belongs to the pectinesterase family.</text>
</comment>
<proteinExistence type="inferred from homology"/>
<dbReference type="NCBIfam" id="TIGR01614">
    <property type="entry name" value="PME_inhib"/>
    <property type="match status" value="1"/>
</dbReference>
<dbReference type="Gene3D" id="1.20.140.40">
    <property type="entry name" value="Invertase/pectin methylesterase inhibitor family protein"/>
    <property type="match status" value="1"/>
</dbReference>
<evidence type="ECO:0000256" key="6">
    <source>
        <dbReference type="ARBA" id="ARBA00023316"/>
    </source>
</evidence>
<reference evidence="10" key="1">
    <citation type="journal article" date="2022" name="Int. J. Mol. Sci.">
        <title>Draft Genome of Tanacetum Coccineum: Genomic Comparison of Closely Related Tanacetum-Family Plants.</title>
        <authorList>
            <person name="Yamashiro T."/>
            <person name="Shiraishi A."/>
            <person name="Nakayama K."/>
            <person name="Satake H."/>
        </authorList>
    </citation>
    <scope>NUCLEOTIDE SEQUENCE</scope>
</reference>
<evidence type="ECO:0000313" key="10">
    <source>
        <dbReference type="EMBL" id="GJT25245.1"/>
    </source>
</evidence>
<evidence type="ECO:0000256" key="4">
    <source>
        <dbReference type="ARBA" id="ARBA00022801"/>
    </source>
</evidence>
<feature type="chain" id="PRO_5045476097" evidence="8">
    <location>
        <begin position="31"/>
        <end position="543"/>
    </location>
</feature>
<comment type="caution">
    <text evidence="10">The sequence shown here is derived from an EMBL/GenBank/DDBJ whole genome shotgun (WGS) entry which is preliminary data.</text>
</comment>
<feature type="domain" description="Pectinesterase inhibitor" evidence="9">
    <location>
        <begin position="30"/>
        <end position="184"/>
    </location>
</feature>
<dbReference type="InterPro" id="IPR035513">
    <property type="entry name" value="Invertase/methylesterase_inhib"/>
</dbReference>
<evidence type="ECO:0000313" key="11">
    <source>
        <dbReference type="Proteomes" id="UP001151760"/>
    </source>
</evidence>
<dbReference type="InterPro" id="IPR012334">
    <property type="entry name" value="Pectin_lyas_fold"/>
</dbReference>
<dbReference type="EMBL" id="BQNB010014198">
    <property type="protein sequence ID" value="GJT25245.1"/>
    <property type="molecule type" value="Genomic_DNA"/>
</dbReference>
<keyword evidence="4" id="KW-0378">Hydrolase</keyword>
<dbReference type="InterPro" id="IPR000070">
    <property type="entry name" value="Pectinesterase_cat"/>
</dbReference>
<comment type="similarity">
    <text evidence="2">In the N-terminal section; belongs to the PMEI family.</text>
</comment>
<keyword evidence="11" id="KW-1185">Reference proteome</keyword>
<reference evidence="10" key="2">
    <citation type="submission" date="2022-01" db="EMBL/GenBank/DDBJ databases">
        <authorList>
            <person name="Yamashiro T."/>
            <person name="Shiraishi A."/>
            <person name="Satake H."/>
            <person name="Nakayama K."/>
        </authorList>
    </citation>
    <scope>NUCLEOTIDE SEQUENCE</scope>
</reference>
<dbReference type="Proteomes" id="UP001151760">
    <property type="component" value="Unassembled WGS sequence"/>
</dbReference>
<dbReference type="SMART" id="SM00856">
    <property type="entry name" value="PMEI"/>
    <property type="match status" value="1"/>
</dbReference>
<evidence type="ECO:0000256" key="3">
    <source>
        <dbReference type="ARBA" id="ARBA00007786"/>
    </source>
</evidence>
<comment type="catalytic activity">
    <reaction evidence="7">
        <text>[(1-&gt;4)-alpha-D-galacturonosyl methyl ester](n) + n H2O = [(1-&gt;4)-alpha-D-galacturonosyl](n) + n methanol + n H(+)</text>
        <dbReference type="Rhea" id="RHEA:22380"/>
        <dbReference type="Rhea" id="RHEA-COMP:14570"/>
        <dbReference type="Rhea" id="RHEA-COMP:14573"/>
        <dbReference type="ChEBI" id="CHEBI:15377"/>
        <dbReference type="ChEBI" id="CHEBI:15378"/>
        <dbReference type="ChEBI" id="CHEBI:17790"/>
        <dbReference type="ChEBI" id="CHEBI:140522"/>
        <dbReference type="ChEBI" id="CHEBI:140523"/>
        <dbReference type="EC" id="3.1.1.11"/>
    </reaction>
</comment>
<evidence type="ECO:0000256" key="7">
    <source>
        <dbReference type="ARBA" id="ARBA00047928"/>
    </source>
</evidence>
<dbReference type="SUPFAM" id="SSF101148">
    <property type="entry name" value="Plant invertase/pectin methylesterase inhibitor"/>
    <property type="match status" value="1"/>
</dbReference>
<keyword evidence="5" id="KW-0063">Aspartyl esterase</keyword>
<feature type="signal peptide" evidence="8">
    <location>
        <begin position="1"/>
        <end position="30"/>
    </location>
</feature>
<dbReference type="Pfam" id="PF01095">
    <property type="entry name" value="Pectinesterase"/>
    <property type="match status" value="1"/>
</dbReference>
<keyword evidence="8" id="KW-0732">Signal</keyword>
<evidence type="ECO:0000256" key="5">
    <source>
        <dbReference type="ARBA" id="ARBA00023085"/>
    </source>
</evidence>
<protein>
    <submittedName>
        <fullName evidence="10">Probable pectinesterase/pectinesterase inhibitor 51</fullName>
    </submittedName>
</protein>
<dbReference type="SUPFAM" id="SSF51126">
    <property type="entry name" value="Pectin lyase-like"/>
    <property type="match status" value="1"/>
</dbReference>
<comment type="pathway">
    <text evidence="1">Glycan metabolism; pectin degradation; 2-dehydro-3-deoxy-D-gluconate from pectin: step 1/5.</text>
</comment>
<sequence length="543" mass="59537">MYISMPFPFAAFMVSHFLVFVFFFICPAASNDLKIQEACKATRFPVECQDSLTKSNLIPPDSNPYHIVNSALSLSSKNLEAATKMIQDISKSSSAAGNQNLTTAANICLEILGNSAYRLKSSEKALPDSKIKDARAWTSAALSHQLNCLSGLDRANNNTDAFASNTVSFMNTTLVTSTSNALSMMVSYQLHGNQTSLWQSPKTEREGFWERVDGGSKPGPEPRVPTDLKPNVTVCKGVGVCTFELVQSAVNATPDNLGGKEPFVILIKEGVYEEIVRIGLAKSNVVFLGEGIGKTVITGSLNFGLLRINTYNTATVGVLGDRFMARDLTIQNTAGAGAHQAVAFRSESDLSVVENCEFLGHQDTLFAHSLRQFYKSCIIQGNIDFIFGNSAAVFHNCTILIRPRQPDPMKGGNSIISAHGRQDPAQTAGYVFQECVITGNKEYMDMFRKDPKLHKTAFLGRPWKEYSRCVFVKCKLDEIVSPLGWLHWDGDFALNTLYFAEFGNTGLGSDTSARANWSSQIPEAHVDSYSLTNFIQGNEWKLA</sequence>
<dbReference type="PANTHER" id="PTHR31707">
    <property type="entry name" value="PECTINESTERASE"/>
    <property type="match status" value="1"/>
</dbReference>
<evidence type="ECO:0000259" key="9">
    <source>
        <dbReference type="SMART" id="SM00856"/>
    </source>
</evidence>
<dbReference type="Pfam" id="PF04043">
    <property type="entry name" value="PMEI"/>
    <property type="match status" value="1"/>
</dbReference>
<name>A0ABQ5CDX4_9ASTR</name>
<gene>
    <name evidence="10" type="ORF">Tco_0895182</name>
</gene>
<evidence type="ECO:0000256" key="1">
    <source>
        <dbReference type="ARBA" id="ARBA00005184"/>
    </source>
</evidence>
<dbReference type="CDD" id="cd15798">
    <property type="entry name" value="PMEI-like_3"/>
    <property type="match status" value="1"/>
</dbReference>
<keyword evidence="6" id="KW-0961">Cell wall biogenesis/degradation</keyword>
<dbReference type="Gene3D" id="2.160.20.10">
    <property type="entry name" value="Single-stranded right-handed beta-helix, Pectin lyase-like"/>
    <property type="match status" value="1"/>
</dbReference>
<evidence type="ECO:0000256" key="2">
    <source>
        <dbReference type="ARBA" id="ARBA00006027"/>
    </source>
</evidence>